<protein>
    <submittedName>
        <fullName evidence="2">Unnamed protein product</fullName>
    </submittedName>
</protein>
<sequence length="409" mass="47736">MNKFRKPIIEIYVWGDGTQVAEFDAESIAICWFLGLCNLYDYRNFIKIIPNSNYFISPNGKLPFLKIDNSSQFFRDYNNIASGNTNNDLIQIQGYKNIVNFFENNLNISINPKNSSNNINNNNTNNDINNNNNSDMNNNMNNDSQNDITNLNPNSDSIEYKILQDGLTEYVVEYCNIITNYCLFVNKENYEQFTRKLFPNYLPFPLQYNSTIEFRNNAIKICESYGLTDSNNHNNNSSGNNTNNDNGTELDEIKLIENNLKNLPVLNHNHKTSVTNQISELVNRKNYLINLNCIHFTDDFYYQLTKFKKELKINSNSNSNSNTNVNSKFIFSDLPTTAEILLYSNLYIQTIKNDLPNKFMKIFIEEKYNDFIKRIKLILNNCNNYHDLIIVKKLNLNLIIKDLINYYIL</sequence>
<evidence type="ECO:0000313" key="3">
    <source>
        <dbReference type="Proteomes" id="UP001165120"/>
    </source>
</evidence>
<reference evidence="2" key="1">
    <citation type="submission" date="2023-04" db="EMBL/GenBank/DDBJ databases">
        <title>Candida boidinii NBRC 10035.</title>
        <authorList>
            <person name="Ichikawa N."/>
            <person name="Sato H."/>
            <person name="Tonouchi N."/>
        </authorList>
    </citation>
    <scope>NUCLEOTIDE SEQUENCE</scope>
    <source>
        <strain evidence="2">NBRC 10035</strain>
    </source>
</reference>
<keyword evidence="3" id="KW-1185">Reference proteome</keyword>
<comment type="caution">
    <text evidence="2">The sequence shown here is derived from an EMBL/GenBank/DDBJ whole genome shotgun (WGS) entry which is preliminary data.</text>
</comment>
<evidence type="ECO:0000259" key="1">
    <source>
        <dbReference type="Pfam" id="PF10568"/>
    </source>
</evidence>
<accession>A0A9W6W7J2</accession>
<dbReference type="InterPro" id="IPR019564">
    <property type="entry name" value="Sam37/metaxin_N"/>
</dbReference>
<proteinExistence type="predicted"/>
<organism evidence="2 3">
    <name type="scientific">Candida boidinii</name>
    <name type="common">Yeast</name>
    <dbReference type="NCBI Taxonomy" id="5477"/>
    <lineage>
        <taxon>Eukaryota</taxon>
        <taxon>Fungi</taxon>
        <taxon>Dikarya</taxon>
        <taxon>Ascomycota</taxon>
        <taxon>Saccharomycotina</taxon>
        <taxon>Pichiomycetes</taxon>
        <taxon>Pichiales</taxon>
        <taxon>Pichiaceae</taxon>
        <taxon>Ogataea</taxon>
        <taxon>Ogataea/Candida clade</taxon>
    </lineage>
</organism>
<dbReference type="Pfam" id="PF10568">
    <property type="entry name" value="Tom37"/>
    <property type="match status" value="1"/>
</dbReference>
<name>A0A9W6W7J2_CANBO</name>
<dbReference type="EMBL" id="BSXN01000107">
    <property type="protein sequence ID" value="GME67147.1"/>
    <property type="molecule type" value="Genomic_DNA"/>
</dbReference>
<dbReference type="AlphaFoldDB" id="A0A9W6W7J2"/>
<gene>
    <name evidence="2" type="ORF">Cboi02_000057700</name>
</gene>
<dbReference type="Proteomes" id="UP001165120">
    <property type="component" value="Unassembled WGS sequence"/>
</dbReference>
<feature type="domain" description="Mitochondrial outer membrane transport complex Sam37/metaxin N-terminal" evidence="1">
    <location>
        <begin position="27"/>
        <end position="211"/>
    </location>
</feature>
<evidence type="ECO:0000313" key="2">
    <source>
        <dbReference type="EMBL" id="GME67147.1"/>
    </source>
</evidence>
<dbReference type="GO" id="GO:0001401">
    <property type="term" value="C:SAM complex"/>
    <property type="evidence" value="ECO:0007669"/>
    <property type="project" value="InterPro"/>
</dbReference>